<feature type="transmembrane region" description="Helical" evidence="1">
    <location>
        <begin position="80"/>
        <end position="102"/>
    </location>
</feature>
<evidence type="ECO:0000313" key="2">
    <source>
        <dbReference type="EMBL" id="BAU93331.1"/>
    </source>
</evidence>
<organism evidence="2 3">
    <name type="scientific">Methylorubrum populi</name>
    <dbReference type="NCBI Taxonomy" id="223967"/>
    <lineage>
        <taxon>Bacteria</taxon>
        <taxon>Pseudomonadati</taxon>
        <taxon>Pseudomonadota</taxon>
        <taxon>Alphaproteobacteria</taxon>
        <taxon>Hyphomicrobiales</taxon>
        <taxon>Methylobacteriaceae</taxon>
        <taxon>Methylorubrum</taxon>
    </lineage>
</organism>
<dbReference type="AlphaFoldDB" id="A0A160PLU2"/>
<evidence type="ECO:0000256" key="1">
    <source>
        <dbReference type="SAM" id="Phobius"/>
    </source>
</evidence>
<dbReference type="RefSeq" id="WP_096487080.1">
    <property type="nucleotide sequence ID" value="NZ_AP014809.1"/>
</dbReference>
<sequence>MSLFRSIGQKIGEDAVADLQASGEMDWIIRSAVLDNMESAWRHAPQSPDRERAMRRIAVERGRLGIRPCRPEDRTSGWDIAFGIVLAIALMLGAVLVSFALFP</sequence>
<reference evidence="2 3" key="1">
    <citation type="journal article" date="2016" name="Genome Announc.">
        <title>Complete Genome Sequence of Methylobacterium populi P-1M, Isolated from Pink-Pigmented Household Biofilm.</title>
        <authorList>
            <person name="Morohoshi T."/>
            <person name="Ikeda T."/>
        </authorList>
    </citation>
    <scope>NUCLEOTIDE SEQUENCE [LARGE SCALE GENOMIC DNA]</scope>
    <source>
        <strain evidence="2 3">P-1M</strain>
    </source>
</reference>
<dbReference type="Proteomes" id="UP000218288">
    <property type="component" value="Chromosome"/>
</dbReference>
<evidence type="ECO:0000313" key="3">
    <source>
        <dbReference type="Proteomes" id="UP000218288"/>
    </source>
</evidence>
<keyword evidence="1" id="KW-1133">Transmembrane helix</keyword>
<gene>
    <name evidence="2" type="ORF">MPPM_4726</name>
</gene>
<dbReference type="EMBL" id="AP014809">
    <property type="protein sequence ID" value="BAU93331.1"/>
    <property type="molecule type" value="Genomic_DNA"/>
</dbReference>
<keyword evidence="1" id="KW-0812">Transmembrane</keyword>
<protein>
    <submittedName>
        <fullName evidence="2">Uncharacterized protein</fullName>
    </submittedName>
</protein>
<proteinExistence type="predicted"/>
<name>A0A160PLU2_9HYPH</name>
<keyword evidence="1" id="KW-0472">Membrane</keyword>
<accession>A0A160PLU2</accession>